<dbReference type="EMBL" id="CAJNRE010013320">
    <property type="protein sequence ID" value="CAF2117759.1"/>
    <property type="molecule type" value="Genomic_DNA"/>
</dbReference>
<feature type="compositionally biased region" description="Polar residues" evidence="1">
    <location>
        <begin position="294"/>
        <end position="313"/>
    </location>
</feature>
<evidence type="ECO:0000256" key="1">
    <source>
        <dbReference type="SAM" id="MobiDB-lite"/>
    </source>
</evidence>
<name>A0A816URQ8_9BILA</name>
<proteinExistence type="predicted"/>
<evidence type="ECO:0000313" key="2">
    <source>
        <dbReference type="EMBL" id="CAF2117759.1"/>
    </source>
</evidence>
<comment type="caution">
    <text evidence="2">The sequence shown here is derived from an EMBL/GenBank/DDBJ whole genome shotgun (WGS) entry which is preliminary data.</text>
</comment>
<protein>
    <submittedName>
        <fullName evidence="2">Uncharacterized protein</fullName>
    </submittedName>
</protein>
<feature type="compositionally biased region" description="Low complexity" evidence="1">
    <location>
        <begin position="164"/>
        <end position="180"/>
    </location>
</feature>
<feature type="region of interest" description="Disordered" evidence="1">
    <location>
        <begin position="160"/>
        <end position="181"/>
    </location>
</feature>
<sequence length="329" mass="39013">MIYNSELELNSDVDDMVSDDQDMEQKLLCKEQRLVSPKTTCQVNWNDYMEMTKQDIQYGLRYAITQWEGEQDEVRVQFKRMRLSEDPQNDERVLQTQFVLDDIVQQICFTENKYIDYGEIDDYELAALSEKYEKEYYGYRSHNELILAMDRLFPEEEPMSPYLSTNSTETTSIIESPSSTEDMEFQKSIEDNHEYAITQWEGEQDEVRVQFKRMRLSEDPQNDERVLQTQFVLDDIVQQICFTENKYIDYGEIDDYELAALSEKYEKEYYGYLSDNELILAMNRLFPEEEPMSPNLSTNSTETTSIMESPSSTEDMELQKSIEDNDEFN</sequence>
<feature type="region of interest" description="Disordered" evidence="1">
    <location>
        <begin position="290"/>
        <end position="329"/>
    </location>
</feature>
<accession>A0A816URQ8</accession>
<dbReference type="AlphaFoldDB" id="A0A816URQ8"/>
<evidence type="ECO:0000313" key="3">
    <source>
        <dbReference type="Proteomes" id="UP000663824"/>
    </source>
</evidence>
<dbReference type="Proteomes" id="UP000663824">
    <property type="component" value="Unassembled WGS sequence"/>
</dbReference>
<gene>
    <name evidence="2" type="ORF">MBJ925_LOCUS25333</name>
</gene>
<reference evidence="2" key="1">
    <citation type="submission" date="2021-02" db="EMBL/GenBank/DDBJ databases">
        <authorList>
            <person name="Nowell W R."/>
        </authorList>
    </citation>
    <scope>NUCLEOTIDE SEQUENCE</scope>
</reference>
<organism evidence="2 3">
    <name type="scientific">Rotaria magnacalcarata</name>
    <dbReference type="NCBI Taxonomy" id="392030"/>
    <lineage>
        <taxon>Eukaryota</taxon>
        <taxon>Metazoa</taxon>
        <taxon>Spiralia</taxon>
        <taxon>Gnathifera</taxon>
        <taxon>Rotifera</taxon>
        <taxon>Eurotatoria</taxon>
        <taxon>Bdelloidea</taxon>
        <taxon>Philodinida</taxon>
        <taxon>Philodinidae</taxon>
        <taxon>Rotaria</taxon>
    </lineage>
</organism>